<dbReference type="EMBL" id="LAZR01040072">
    <property type="protein sequence ID" value="KKL15415.1"/>
    <property type="molecule type" value="Genomic_DNA"/>
</dbReference>
<evidence type="ECO:0000313" key="1">
    <source>
        <dbReference type="EMBL" id="KKL15415.1"/>
    </source>
</evidence>
<sequence>MPVQIHGKQYVTVAERVKEMHDASDGAAVVISTEIVRDTDTSVSIKATVTCAAGTFSGHATSRYEAGGIEGDAPLEVAETSAIGRALGFAGYGSVEGIASADEVVVAQQRSDTPTAKQVTLLTNLWKSYVKELGGAAAIQEGYESGAIDQRIAAMLKPSASGTGIALSLAGATKAQASAAIEALKEMADEGEEPEEVPFE</sequence>
<comment type="caution">
    <text evidence="1">The sequence shown here is derived from an EMBL/GenBank/DDBJ whole genome shotgun (WGS) entry which is preliminary data.</text>
</comment>
<proteinExistence type="predicted"/>
<accession>A0A0F9B1A0</accession>
<gene>
    <name evidence="1" type="ORF">LCGC14_2505820</name>
</gene>
<reference evidence="1" key="1">
    <citation type="journal article" date="2015" name="Nature">
        <title>Complex archaea that bridge the gap between prokaryotes and eukaryotes.</title>
        <authorList>
            <person name="Spang A."/>
            <person name="Saw J.H."/>
            <person name="Jorgensen S.L."/>
            <person name="Zaremba-Niedzwiedzka K."/>
            <person name="Martijn J."/>
            <person name="Lind A.E."/>
            <person name="van Eijk R."/>
            <person name="Schleper C."/>
            <person name="Guy L."/>
            <person name="Ettema T.J."/>
        </authorList>
    </citation>
    <scope>NUCLEOTIDE SEQUENCE</scope>
</reference>
<protein>
    <submittedName>
        <fullName evidence="1">Uncharacterized protein</fullName>
    </submittedName>
</protein>
<organism evidence="1">
    <name type="scientific">marine sediment metagenome</name>
    <dbReference type="NCBI Taxonomy" id="412755"/>
    <lineage>
        <taxon>unclassified sequences</taxon>
        <taxon>metagenomes</taxon>
        <taxon>ecological metagenomes</taxon>
    </lineage>
</organism>
<dbReference type="AlphaFoldDB" id="A0A0F9B1A0"/>
<name>A0A0F9B1A0_9ZZZZ</name>